<evidence type="ECO:0000313" key="1">
    <source>
        <dbReference type="EMBL" id="KAK3715864.1"/>
    </source>
</evidence>
<comment type="caution">
    <text evidence="1">The sequence shown here is derived from an EMBL/GenBank/DDBJ whole genome shotgun (WGS) entry which is preliminary data.</text>
</comment>
<organism evidence="1 2">
    <name type="scientific">Vermiconidia calcicola</name>
    <dbReference type="NCBI Taxonomy" id="1690605"/>
    <lineage>
        <taxon>Eukaryota</taxon>
        <taxon>Fungi</taxon>
        <taxon>Dikarya</taxon>
        <taxon>Ascomycota</taxon>
        <taxon>Pezizomycotina</taxon>
        <taxon>Dothideomycetes</taxon>
        <taxon>Dothideomycetidae</taxon>
        <taxon>Mycosphaerellales</taxon>
        <taxon>Extremaceae</taxon>
        <taxon>Vermiconidia</taxon>
    </lineage>
</organism>
<sequence length="581" mass="65694">MARITLFAFAAVAAAQNLTQSIAPSATIDGTPTQNPALLASPFVMNVQDMWNMLVGPVTEAYYTTTISATPVPSSSLVPPPPIYYPRFPNGQQVPMESKNESWSFPRDFWWGVAGAAYQVEGAAKADGRGPSVWDVLTHRVTGFVTDNSTADVTNNNYYMYKDDIARIAALGVRTYSFSLSWSRIFPFGRGAVNEVAIAHYNDIIDTCIQYNVTPMVTLYHWDTPLALQDTYGGWLSENIVNDFVEYVRVVYGRFGDRVKYWFTLNEPIVFCTQYPLPANYFKNFTIPNEQQSFHCGQSVLLAHSKAYRLGKSMMPNSVIAYKNAQNGGYKIPLTDSEEDARAVQRAWDFNEGWFSDPVYLTGDYNSAVKTYVSTFLRPFTESEKQAIKGSGDLYAHDAYTSQFYYAPEGGVDACVNDPSHPSYPVCADTQYTYKNGWLIGPAADPLAPWLHKATDWVPQFLRYMKDTWADPAGNLPIAVTEFGFAEPYEAQKTLLEDILYDPIRMSYYRDYMEAILMAMSEGVNVVGCLAWSLYDNFEWASGFAVRFGMQYVNFTDPQLPRYYKASFFEYKRAFDVYQEK</sequence>
<dbReference type="Proteomes" id="UP001281147">
    <property type="component" value="Unassembled WGS sequence"/>
</dbReference>
<evidence type="ECO:0000313" key="2">
    <source>
        <dbReference type="Proteomes" id="UP001281147"/>
    </source>
</evidence>
<accession>A0ACC3NF55</accession>
<protein>
    <submittedName>
        <fullName evidence="1">Uncharacterized protein</fullName>
    </submittedName>
</protein>
<keyword evidence="2" id="KW-1185">Reference proteome</keyword>
<reference evidence="1" key="1">
    <citation type="submission" date="2023-07" db="EMBL/GenBank/DDBJ databases">
        <title>Black Yeasts Isolated from many extreme environments.</title>
        <authorList>
            <person name="Coleine C."/>
            <person name="Stajich J.E."/>
            <person name="Selbmann L."/>
        </authorList>
    </citation>
    <scope>NUCLEOTIDE SEQUENCE</scope>
    <source>
        <strain evidence="1">CCFEE 5714</strain>
    </source>
</reference>
<name>A0ACC3NF55_9PEZI</name>
<gene>
    <name evidence="1" type="ORF">LTR37_006847</name>
</gene>
<proteinExistence type="predicted"/>
<dbReference type="EMBL" id="JAUTXU010000046">
    <property type="protein sequence ID" value="KAK3715864.1"/>
    <property type="molecule type" value="Genomic_DNA"/>
</dbReference>